<name>A0A562WR47_9BACT</name>
<gene>
    <name evidence="3" type="ORF">JN12_00600</name>
</gene>
<keyword evidence="4" id="KW-1185">Reference proteome</keyword>
<dbReference type="Pfam" id="PF00582">
    <property type="entry name" value="Usp"/>
    <property type="match status" value="1"/>
</dbReference>
<dbReference type="CDD" id="cd00293">
    <property type="entry name" value="USP-like"/>
    <property type="match status" value="1"/>
</dbReference>
<evidence type="ECO:0000259" key="2">
    <source>
        <dbReference type="Pfam" id="PF00582"/>
    </source>
</evidence>
<reference evidence="3 4" key="1">
    <citation type="submission" date="2019-07" db="EMBL/GenBank/DDBJ databases">
        <title>Genomic Encyclopedia of Archaeal and Bacterial Type Strains, Phase II (KMG-II): from individual species to whole genera.</title>
        <authorList>
            <person name="Goeker M."/>
        </authorList>
    </citation>
    <scope>NUCLEOTIDE SEQUENCE [LARGE SCALE GENOMIC DNA]</scope>
    <source>
        <strain evidence="3 4">ATCC BAA-1139</strain>
    </source>
</reference>
<evidence type="ECO:0000313" key="3">
    <source>
        <dbReference type="EMBL" id="TWJ32626.1"/>
    </source>
</evidence>
<dbReference type="SUPFAM" id="SSF52402">
    <property type="entry name" value="Adenine nucleotide alpha hydrolases-like"/>
    <property type="match status" value="2"/>
</dbReference>
<dbReference type="InterPro" id="IPR006015">
    <property type="entry name" value="Universal_stress_UspA"/>
</dbReference>
<evidence type="ECO:0000256" key="1">
    <source>
        <dbReference type="ARBA" id="ARBA00008791"/>
    </source>
</evidence>
<feature type="domain" description="UspA" evidence="2">
    <location>
        <begin position="4"/>
        <end position="136"/>
    </location>
</feature>
<comment type="caution">
    <text evidence="3">The sequence shown here is derived from an EMBL/GenBank/DDBJ whole genome shotgun (WGS) entry which is preliminary data.</text>
</comment>
<dbReference type="EMBL" id="VLLN01000003">
    <property type="protein sequence ID" value="TWJ32626.1"/>
    <property type="molecule type" value="Genomic_DNA"/>
</dbReference>
<evidence type="ECO:0000313" key="4">
    <source>
        <dbReference type="Proteomes" id="UP000319449"/>
    </source>
</evidence>
<dbReference type="InterPro" id="IPR006016">
    <property type="entry name" value="UspA"/>
</dbReference>
<organism evidence="3 4">
    <name type="scientific">Geobacter argillaceus</name>
    <dbReference type="NCBI Taxonomy" id="345631"/>
    <lineage>
        <taxon>Bacteria</taxon>
        <taxon>Pseudomonadati</taxon>
        <taxon>Thermodesulfobacteriota</taxon>
        <taxon>Desulfuromonadia</taxon>
        <taxon>Geobacterales</taxon>
        <taxon>Geobacteraceae</taxon>
        <taxon>Geobacter</taxon>
    </lineage>
</organism>
<protein>
    <submittedName>
        <fullName evidence="3">Nucleotide-binding universal stress UspA family protein</fullName>
    </submittedName>
</protein>
<comment type="similarity">
    <text evidence="1">Belongs to the universal stress protein A family.</text>
</comment>
<dbReference type="PANTHER" id="PTHR46268">
    <property type="entry name" value="STRESS RESPONSE PROTEIN NHAX"/>
    <property type="match status" value="1"/>
</dbReference>
<accession>A0A562WR47</accession>
<dbReference type="AlphaFoldDB" id="A0A562WR47"/>
<sequence length="266" mass="28351">MSLKEILVVLDNSPQCASRLELAVALARQHGACLAGLHVITHPFYEPAHNDAPCKAEEVRRLFEAMTGSAGIPVKWIGVDWSVVGVAVAEIVNLHAHYVDLVIVGQDQPRGTDSSIPPGLPERVVMGAGRPVLVVPYTGSHLTISERVMISWKGGRESARAANDALPLLQYAKDVCVLELNTESYGNDAGQRLCEHLAAHGIKAHPKDVAATDISIGDLLLNRIATEGSTLLVMGASAPARLGTSSLGEVARHILKHMTVPVLMSH</sequence>
<dbReference type="PRINTS" id="PR01438">
    <property type="entry name" value="UNVRSLSTRESS"/>
</dbReference>
<dbReference type="PANTHER" id="PTHR46268:SF6">
    <property type="entry name" value="UNIVERSAL STRESS PROTEIN UP12"/>
    <property type="match status" value="1"/>
</dbReference>
<dbReference type="Gene3D" id="3.40.50.12370">
    <property type="match status" value="1"/>
</dbReference>
<dbReference type="Proteomes" id="UP000319449">
    <property type="component" value="Unassembled WGS sequence"/>
</dbReference>
<proteinExistence type="inferred from homology"/>
<dbReference type="OrthoDB" id="5393836at2"/>
<dbReference type="RefSeq" id="WP_145017951.1">
    <property type="nucleotide sequence ID" value="NZ_VLLN01000003.1"/>
</dbReference>